<evidence type="ECO:0000313" key="2">
    <source>
        <dbReference type="EMBL" id="PIQ74926.1"/>
    </source>
</evidence>
<protein>
    <submittedName>
        <fullName evidence="2">Uncharacterized protein</fullName>
    </submittedName>
</protein>
<proteinExistence type="predicted"/>
<reference evidence="2 3" key="1">
    <citation type="submission" date="2017-09" db="EMBL/GenBank/DDBJ databases">
        <title>Depth-based differentiation of microbial function through sediment-hosted aquifers and enrichment of novel symbionts in the deep terrestrial subsurface.</title>
        <authorList>
            <person name="Probst A.J."/>
            <person name="Ladd B."/>
            <person name="Jarett J.K."/>
            <person name="Geller-Mcgrath D.E."/>
            <person name="Sieber C.M."/>
            <person name="Emerson J.B."/>
            <person name="Anantharaman K."/>
            <person name="Thomas B.C."/>
            <person name="Malmstrom R."/>
            <person name="Stieglmeier M."/>
            <person name="Klingl A."/>
            <person name="Woyke T."/>
            <person name="Ryan C.M."/>
            <person name="Banfield J.F."/>
        </authorList>
    </citation>
    <scope>NUCLEOTIDE SEQUENCE [LARGE SCALE GENOMIC DNA]</scope>
    <source>
        <strain evidence="2">CG11_big_fil_rev_8_21_14_0_20_40_15</strain>
    </source>
</reference>
<sequence length="81" mass="8930">MKLNKLALAYAAAIFDGGLVFLAMIYFLLSGKASVAMARVAAIHFAPYSFLGAILMLIEHVIAGFILGWVFAWLYNKFVKE</sequence>
<organism evidence="2 3">
    <name type="scientific">Candidatus Portnoybacteria bacterium CG11_big_fil_rev_8_21_14_0_20_40_15</name>
    <dbReference type="NCBI Taxonomy" id="1974817"/>
    <lineage>
        <taxon>Bacteria</taxon>
        <taxon>Candidatus Portnoyibacteriota</taxon>
    </lineage>
</organism>
<accession>A0A2H0KS11</accession>
<comment type="caution">
    <text evidence="2">The sequence shown here is derived from an EMBL/GenBank/DDBJ whole genome shotgun (WGS) entry which is preliminary data.</text>
</comment>
<feature type="transmembrane region" description="Helical" evidence="1">
    <location>
        <begin position="49"/>
        <end position="75"/>
    </location>
</feature>
<feature type="transmembrane region" description="Helical" evidence="1">
    <location>
        <begin position="7"/>
        <end position="29"/>
    </location>
</feature>
<evidence type="ECO:0000256" key="1">
    <source>
        <dbReference type="SAM" id="Phobius"/>
    </source>
</evidence>
<dbReference type="AlphaFoldDB" id="A0A2H0KS11"/>
<keyword evidence="1" id="KW-0812">Transmembrane</keyword>
<keyword evidence="1" id="KW-0472">Membrane</keyword>
<gene>
    <name evidence="2" type="ORF">COV84_03940</name>
</gene>
<dbReference type="Proteomes" id="UP000229317">
    <property type="component" value="Unassembled WGS sequence"/>
</dbReference>
<dbReference type="EMBL" id="PCVO01000059">
    <property type="protein sequence ID" value="PIQ74926.1"/>
    <property type="molecule type" value="Genomic_DNA"/>
</dbReference>
<evidence type="ECO:0000313" key="3">
    <source>
        <dbReference type="Proteomes" id="UP000229317"/>
    </source>
</evidence>
<keyword evidence="1" id="KW-1133">Transmembrane helix</keyword>
<name>A0A2H0KS11_9BACT</name>